<dbReference type="RefSeq" id="WP_169071300.1">
    <property type="nucleotide sequence ID" value="NZ_SPMX01000057.1"/>
</dbReference>
<dbReference type="EMBL" id="SPMX01000057">
    <property type="protein sequence ID" value="NMQ06888.1"/>
    <property type="molecule type" value="Genomic_DNA"/>
</dbReference>
<gene>
    <name evidence="1" type="ORF">E4Q08_17365</name>
</gene>
<proteinExistence type="predicted"/>
<sequence>MCRQERAKRFETPDHDTVGLTAPLPQHFEIVGKDDEVPGSIVGRGFQGIAHFREAAGTELGWPRFTEAVAKNRQRQDAHSLEYLWPIEIQGVPKVNSTIRMHRVEAAVQSDPTLPESAVGVGVTGKAPSPEGSHLVMSGSGQKIAAVGQQGALFLQGVVGKMLALPIRSRKEQGTDFIGPFRMQVQLDIVIPGTNHVNDDGQVLDSEASGKQWLHEKKPP</sequence>
<accession>A0ABX1TEU2</accession>
<organism evidence="1 2">
    <name type="scientific">Candidatus Accumulibacter contiguus</name>
    <dbReference type="NCBI Taxonomy" id="2954381"/>
    <lineage>
        <taxon>Bacteria</taxon>
        <taxon>Pseudomonadati</taxon>
        <taxon>Pseudomonadota</taxon>
        <taxon>Betaproteobacteria</taxon>
        <taxon>Candidatus Accumulibacter</taxon>
    </lineage>
</organism>
<evidence type="ECO:0000313" key="2">
    <source>
        <dbReference type="Proteomes" id="UP000886469"/>
    </source>
</evidence>
<protein>
    <submittedName>
        <fullName evidence="1">Uncharacterized protein</fullName>
    </submittedName>
</protein>
<name>A0ABX1TEU2_9PROT</name>
<evidence type="ECO:0000313" key="1">
    <source>
        <dbReference type="EMBL" id="NMQ06888.1"/>
    </source>
</evidence>
<dbReference type="Proteomes" id="UP000886469">
    <property type="component" value="Unassembled WGS sequence"/>
</dbReference>
<comment type="caution">
    <text evidence="1">The sequence shown here is derived from an EMBL/GenBank/DDBJ whole genome shotgun (WGS) entry which is preliminary data.</text>
</comment>
<keyword evidence="2" id="KW-1185">Reference proteome</keyword>
<reference evidence="1" key="1">
    <citation type="submission" date="2019-03" db="EMBL/GenBank/DDBJ databases">
        <title>Metabolic reconstructions from genomes of highly enriched 'Candidatus Accumulibacter' and 'Candidatus Competibacter' bioreactor populations.</title>
        <authorList>
            <person name="Annavajhala M.K."/>
            <person name="Welles L."/>
            <person name="Abbas B."/>
            <person name="Sorokin D."/>
            <person name="Park H."/>
            <person name="Van Loosdrecht M."/>
            <person name="Chandran K."/>
        </authorList>
    </citation>
    <scope>NUCLEOTIDE SEQUENCE</scope>
    <source>
        <strain evidence="1">SBR_L</strain>
    </source>
</reference>